<feature type="domain" description="GAF" evidence="4">
    <location>
        <begin position="154"/>
        <end position="278"/>
    </location>
</feature>
<protein>
    <submittedName>
        <fullName evidence="6">Putative GAF sensor protein</fullName>
    </submittedName>
</protein>
<organism evidence="6 7">
    <name type="scientific">Methyloglobulus morosus KoM1</name>
    <dbReference type="NCBI Taxonomy" id="1116472"/>
    <lineage>
        <taxon>Bacteria</taxon>
        <taxon>Pseudomonadati</taxon>
        <taxon>Pseudomonadota</taxon>
        <taxon>Gammaproteobacteria</taxon>
        <taxon>Methylococcales</taxon>
        <taxon>Methylococcaceae</taxon>
        <taxon>Methyloglobulus</taxon>
    </lineage>
</organism>
<gene>
    <name evidence="6" type="ORF">MGMO_50c00050</name>
</gene>
<dbReference type="OrthoDB" id="9806939at2"/>
<dbReference type="InterPro" id="IPR003018">
    <property type="entry name" value="GAF"/>
</dbReference>
<feature type="coiled-coil region" evidence="3">
    <location>
        <begin position="387"/>
        <end position="447"/>
    </location>
</feature>
<dbReference type="Proteomes" id="UP000017842">
    <property type="component" value="Unassembled WGS sequence"/>
</dbReference>
<dbReference type="GO" id="GO:0030313">
    <property type="term" value="C:cell envelope"/>
    <property type="evidence" value="ECO:0007669"/>
    <property type="project" value="UniProtKB-SubCell"/>
</dbReference>
<comment type="caution">
    <text evidence="6">The sequence shown here is derived from an EMBL/GenBank/DDBJ whole genome shotgun (WGS) entry which is preliminary data.</text>
</comment>
<dbReference type="Gene3D" id="3.30.450.40">
    <property type="match status" value="1"/>
</dbReference>
<dbReference type="Pfam" id="PF25973">
    <property type="entry name" value="BSH_CzcB"/>
    <property type="match status" value="1"/>
</dbReference>
<keyword evidence="2 3" id="KW-0175">Coiled coil</keyword>
<dbReference type="SUPFAM" id="SSF55781">
    <property type="entry name" value="GAF domain-like"/>
    <property type="match status" value="1"/>
</dbReference>
<dbReference type="Gene3D" id="2.40.50.100">
    <property type="match status" value="1"/>
</dbReference>
<dbReference type="SUPFAM" id="SSF111369">
    <property type="entry name" value="HlyD-like secretion proteins"/>
    <property type="match status" value="1"/>
</dbReference>
<comment type="subcellular location">
    <subcellularLocation>
        <location evidence="1">Cell envelope</location>
    </subcellularLocation>
</comment>
<dbReference type="PANTHER" id="PTHR32347">
    <property type="entry name" value="EFFLUX SYSTEM COMPONENT YKNX-RELATED"/>
    <property type="match status" value="1"/>
</dbReference>
<dbReference type="InterPro" id="IPR029016">
    <property type="entry name" value="GAF-like_dom_sf"/>
</dbReference>
<evidence type="ECO:0000256" key="1">
    <source>
        <dbReference type="ARBA" id="ARBA00004196"/>
    </source>
</evidence>
<evidence type="ECO:0000256" key="2">
    <source>
        <dbReference type="ARBA" id="ARBA00023054"/>
    </source>
</evidence>
<dbReference type="InterPro" id="IPR050465">
    <property type="entry name" value="UPF0194_transport"/>
</dbReference>
<dbReference type="STRING" id="1116472.MGMO_50c00050"/>
<dbReference type="PANTHER" id="PTHR32347:SF23">
    <property type="entry name" value="BLL5650 PROTEIN"/>
    <property type="match status" value="1"/>
</dbReference>
<reference evidence="6 7" key="1">
    <citation type="journal article" date="2013" name="Genome Announc.">
        <title>Draft Genome Sequence of the Methanotrophic Gammaproteobacterium Methyloglobulus morosus DSM 22980 Strain KoM1.</title>
        <authorList>
            <person name="Poehlein A."/>
            <person name="Deutzmann J.S."/>
            <person name="Daniel R."/>
            <person name="Simeonova D.D."/>
        </authorList>
    </citation>
    <scope>NUCLEOTIDE SEQUENCE [LARGE SCALE GENOMIC DNA]</scope>
    <source>
        <strain evidence="6 7">KoM1</strain>
    </source>
</reference>
<dbReference type="Gene3D" id="2.40.30.170">
    <property type="match status" value="1"/>
</dbReference>
<dbReference type="EMBL" id="AYLO01000049">
    <property type="protein sequence ID" value="ESS72689.1"/>
    <property type="molecule type" value="Genomic_DNA"/>
</dbReference>
<evidence type="ECO:0000259" key="5">
    <source>
        <dbReference type="Pfam" id="PF25973"/>
    </source>
</evidence>
<dbReference type="RefSeq" id="WP_023494278.1">
    <property type="nucleotide sequence ID" value="NZ_AYLO01000049.1"/>
</dbReference>
<dbReference type="PATRIC" id="fig|1116472.3.peg.1470"/>
<evidence type="ECO:0000259" key="4">
    <source>
        <dbReference type="Pfam" id="PF01590"/>
    </source>
</evidence>
<dbReference type="InterPro" id="IPR058647">
    <property type="entry name" value="BSH_CzcB-like"/>
</dbReference>
<name>V5BXW6_9GAMM</name>
<sequence>MECNFAQLWLNILQKTLPETHSAIFVTQNSNNQTIQPIAKWPENLTEFDDFAQIIKYALVKNEPVSVLNVQQVDKNQYDYFALPVLIEAVFSGIIILKIKHSPTGLQEEAIFKTLQQGTQWLALANPSQYQQKGFYASVINLLTTCFEQKSYREMLIALVSEMTQSLHCERVALGEYENRHCKVVAISNSAQFDVRSNFMQKTADVMDEAIEQDNLIVFPNTQTVAITRAHQELARKFGSGSLLTIPMINKSDIFGALMLSRNEDQPFDLGEINLLKQTILLITPFLYLKKQDELALTTKIFKTLHRRLIGLLGFKHLKTKLAALCLTTLLLAMGLLKGNFQVTADAVLEGRMQRVIPAPIDGFLISASVRAGDTVRKGDLMASLDDAELQLELGKLNGQLQKFRREYREALSTSDLVKVRVISAEIDQAAAEMELTQQQLQKISLTAPFDSVVIEGDLSQMLGSPVERGDTLFKIAPLEGYRIILKVDERLISFVQVGQKGLLALSSMPERKFMLTVQKITAVAKVDNKENIFRVEASLDNAPDLLRPGMEGIGKINVGRQNLLWIWTHELMDWLRLWFWSWSF</sequence>
<evidence type="ECO:0000313" key="6">
    <source>
        <dbReference type="EMBL" id="ESS72689.1"/>
    </source>
</evidence>
<dbReference type="Pfam" id="PF01590">
    <property type="entry name" value="GAF"/>
    <property type="match status" value="1"/>
</dbReference>
<feature type="domain" description="CzcB-like barrel-sandwich hybrid" evidence="5">
    <location>
        <begin position="357"/>
        <end position="477"/>
    </location>
</feature>
<proteinExistence type="predicted"/>
<evidence type="ECO:0000256" key="3">
    <source>
        <dbReference type="SAM" id="Coils"/>
    </source>
</evidence>
<dbReference type="AlphaFoldDB" id="V5BXW6"/>
<keyword evidence="7" id="KW-1185">Reference proteome</keyword>
<accession>V5BXW6</accession>
<dbReference type="eggNOG" id="COG0845">
    <property type="taxonomic scope" value="Bacteria"/>
</dbReference>
<evidence type="ECO:0000313" key="7">
    <source>
        <dbReference type="Proteomes" id="UP000017842"/>
    </source>
</evidence>